<dbReference type="HOGENOM" id="CLU_066192_4_2_9"/>
<protein>
    <submittedName>
        <fullName evidence="3">Putative transcriptional regulator</fullName>
    </submittedName>
</protein>
<dbReference type="GO" id="GO:0003677">
    <property type="term" value="F:DNA binding"/>
    <property type="evidence" value="ECO:0007669"/>
    <property type="project" value="UniProtKB-KW"/>
</dbReference>
<dbReference type="AlphaFoldDB" id="E3PS27"/>
<keyword evidence="1" id="KW-0238">DNA-binding</keyword>
<dbReference type="SMART" id="SM00530">
    <property type="entry name" value="HTH_XRE"/>
    <property type="match status" value="1"/>
</dbReference>
<keyword evidence="4" id="KW-1185">Reference proteome</keyword>
<dbReference type="STRING" id="1511.CLOST_1561"/>
<gene>
    <name evidence="3" type="ordered locus">CLOST_1561</name>
</gene>
<proteinExistence type="predicted"/>
<organism evidence="3 4">
    <name type="scientific">Acetoanaerobium sticklandii (strain ATCC 12662 / DSM 519 / JCM 1433 / CCUG 9281 / NCIMB 10654 / HF)</name>
    <name type="common">Clostridium sticklandii</name>
    <dbReference type="NCBI Taxonomy" id="499177"/>
    <lineage>
        <taxon>Bacteria</taxon>
        <taxon>Bacillati</taxon>
        <taxon>Bacillota</taxon>
        <taxon>Clostridia</taxon>
        <taxon>Peptostreptococcales</taxon>
        <taxon>Filifactoraceae</taxon>
        <taxon>Acetoanaerobium</taxon>
    </lineage>
</organism>
<dbReference type="BioCyc" id="CSTI499177:GJE9-1613-MONOMER"/>
<dbReference type="PANTHER" id="PTHR46558">
    <property type="entry name" value="TRACRIPTIONAL REGULATORY PROTEIN-RELATED-RELATED"/>
    <property type="match status" value="1"/>
</dbReference>
<evidence type="ECO:0000313" key="3">
    <source>
        <dbReference type="EMBL" id="CBH21681.1"/>
    </source>
</evidence>
<dbReference type="Gene3D" id="1.10.260.40">
    <property type="entry name" value="lambda repressor-like DNA-binding domains"/>
    <property type="match status" value="1"/>
</dbReference>
<evidence type="ECO:0000256" key="1">
    <source>
        <dbReference type="ARBA" id="ARBA00023125"/>
    </source>
</evidence>
<dbReference type="PANTHER" id="PTHR46558:SF11">
    <property type="entry name" value="HTH-TYPE TRANSCRIPTIONAL REGULATOR XRE"/>
    <property type="match status" value="1"/>
</dbReference>
<dbReference type="CDD" id="cd00093">
    <property type="entry name" value="HTH_XRE"/>
    <property type="match status" value="1"/>
</dbReference>
<dbReference type="PROSITE" id="PS50943">
    <property type="entry name" value="HTH_CROC1"/>
    <property type="match status" value="1"/>
</dbReference>
<dbReference type="InterPro" id="IPR001387">
    <property type="entry name" value="Cro/C1-type_HTH"/>
</dbReference>
<evidence type="ECO:0000313" key="4">
    <source>
        <dbReference type="Proteomes" id="UP000007041"/>
    </source>
</evidence>
<name>E3PS27_ACESD</name>
<dbReference type="InterPro" id="IPR010982">
    <property type="entry name" value="Lambda_DNA-bd_dom_sf"/>
</dbReference>
<dbReference type="Pfam" id="PF12844">
    <property type="entry name" value="HTH_19"/>
    <property type="match status" value="1"/>
</dbReference>
<dbReference type="Proteomes" id="UP000007041">
    <property type="component" value="Chromosome"/>
</dbReference>
<dbReference type="eggNOG" id="COG1396">
    <property type="taxonomic scope" value="Bacteria"/>
</dbReference>
<dbReference type="SUPFAM" id="SSF47413">
    <property type="entry name" value="lambda repressor-like DNA-binding domains"/>
    <property type="match status" value="1"/>
</dbReference>
<feature type="domain" description="HTH cro/C1-type" evidence="2">
    <location>
        <begin position="9"/>
        <end position="69"/>
    </location>
</feature>
<evidence type="ECO:0000259" key="2">
    <source>
        <dbReference type="PROSITE" id="PS50943"/>
    </source>
</evidence>
<dbReference type="EMBL" id="FP565809">
    <property type="protein sequence ID" value="CBH21681.1"/>
    <property type="molecule type" value="Genomic_DNA"/>
</dbReference>
<reference evidence="4" key="1">
    <citation type="journal article" date="2010" name="BMC Genomics">
        <title>Clostridium sticklandii, a specialist in amino acid degradation:revisiting its metabolism through its genome sequence.</title>
        <authorList>
            <person name="Fonknechten N."/>
            <person name="Chaussonnerie S."/>
            <person name="Tricot S."/>
            <person name="Lajus A."/>
            <person name="Andreesen J.R."/>
            <person name="Perchat N."/>
            <person name="Pelletier E."/>
            <person name="Gouyvenoux M."/>
            <person name="Barbe V."/>
            <person name="Salanoubat M."/>
            <person name="Le Paslier D."/>
            <person name="Weissenbach J."/>
            <person name="Cohen G.N."/>
            <person name="Kreimeyer A."/>
        </authorList>
    </citation>
    <scope>NUCLEOTIDE SEQUENCE [LARGE SCALE GENOMIC DNA]</scope>
    <source>
        <strain evidence="4">ATCC 12662 / DSM 519 / JCM 1433 / CCUG 9281 / NCIMB 10654 / HF</strain>
    </source>
</reference>
<dbReference type="KEGG" id="cst:CLOST_1561"/>
<accession>E3PS27</accession>
<sequence length="126" mass="15007">MNDTFGKRFKSLRVEKGITQDELVKQFNEKYFYNFTKSSISMYENDKQVPEVDVLKKWAEFFQVALDYLLGNSDIKNPYKEAPEKTDEDIDLWLSKTDGYKELPEEDRELISNLAKNLLEKHRKEK</sequence>